<evidence type="ECO:0000313" key="2">
    <source>
        <dbReference type="Proteomes" id="UP000054717"/>
    </source>
</evidence>
<protein>
    <submittedName>
        <fullName evidence="1">Uncharacterized protein</fullName>
    </submittedName>
</protein>
<sequence>MCYGEPVELLKEVIDGRTLQIDEDSHTVLDDFDHFCAYSGCNPNEVSAQAYAWAKLAFVSARISKL</sequence>
<organism evidence="1 2">
    <name type="scientific">Caballeronia telluris</name>
    <dbReference type="NCBI Taxonomy" id="326475"/>
    <lineage>
        <taxon>Bacteria</taxon>
        <taxon>Pseudomonadati</taxon>
        <taxon>Pseudomonadota</taxon>
        <taxon>Betaproteobacteria</taxon>
        <taxon>Burkholderiales</taxon>
        <taxon>Burkholderiaceae</taxon>
        <taxon>Caballeronia</taxon>
    </lineage>
</organism>
<accession>A0A158KGP9</accession>
<dbReference type="Proteomes" id="UP000054717">
    <property type="component" value="Unassembled WGS sequence"/>
</dbReference>
<comment type="caution">
    <text evidence="1">The sequence shown here is derived from an EMBL/GenBank/DDBJ whole genome shotgun (WGS) entry which is preliminary data.</text>
</comment>
<dbReference type="AlphaFoldDB" id="A0A158KGP9"/>
<dbReference type="EMBL" id="FCNZ02000065">
    <property type="protein sequence ID" value="SAL80277.1"/>
    <property type="molecule type" value="Genomic_DNA"/>
</dbReference>
<evidence type="ECO:0000313" key="1">
    <source>
        <dbReference type="EMBL" id="SAL80277.1"/>
    </source>
</evidence>
<proteinExistence type="predicted"/>
<reference evidence="1" key="1">
    <citation type="submission" date="2016-01" db="EMBL/GenBank/DDBJ databases">
        <authorList>
            <person name="Peeters Charlotte."/>
        </authorList>
    </citation>
    <scope>NUCLEOTIDE SEQUENCE</scope>
    <source>
        <strain evidence="1">LMG 22936</strain>
    </source>
</reference>
<name>A0A158KGP9_9BURK</name>
<gene>
    <name evidence="1" type="ORF">AWB66_06218</name>
</gene>
<keyword evidence="2" id="KW-1185">Reference proteome</keyword>